<dbReference type="Proteomes" id="UP000799424">
    <property type="component" value="Unassembled WGS sequence"/>
</dbReference>
<protein>
    <recommendedName>
        <fullName evidence="4">Ubiquitin-like protease family profile domain-containing protein</fullName>
    </recommendedName>
</protein>
<feature type="compositionally biased region" description="Acidic residues" evidence="1">
    <location>
        <begin position="757"/>
        <end position="767"/>
    </location>
</feature>
<feature type="compositionally biased region" description="Basic and acidic residues" evidence="1">
    <location>
        <begin position="141"/>
        <end position="158"/>
    </location>
</feature>
<proteinExistence type="predicted"/>
<feature type="compositionally biased region" description="Basic and acidic residues" evidence="1">
    <location>
        <begin position="193"/>
        <end position="203"/>
    </location>
</feature>
<organism evidence="2 3">
    <name type="scientific">Ophiobolus disseminans</name>
    <dbReference type="NCBI Taxonomy" id="1469910"/>
    <lineage>
        <taxon>Eukaryota</taxon>
        <taxon>Fungi</taxon>
        <taxon>Dikarya</taxon>
        <taxon>Ascomycota</taxon>
        <taxon>Pezizomycotina</taxon>
        <taxon>Dothideomycetes</taxon>
        <taxon>Pleosporomycetidae</taxon>
        <taxon>Pleosporales</taxon>
        <taxon>Pleosporineae</taxon>
        <taxon>Phaeosphaeriaceae</taxon>
        <taxon>Ophiobolus</taxon>
    </lineage>
</organism>
<evidence type="ECO:0000313" key="2">
    <source>
        <dbReference type="EMBL" id="KAF2824407.1"/>
    </source>
</evidence>
<evidence type="ECO:0008006" key="4">
    <source>
        <dbReference type="Google" id="ProtNLM"/>
    </source>
</evidence>
<dbReference type="EMBL" id="MU006230">
    <property type="protein sequence ID" value="KAF2824407.1"/>
    <property type="molecule type" value="Genomic_DNA"/>
</dbReference>
<feature type="compositionally biased region" description="Basic and acidic residues" evidence="1">
    <location>
        <begin position="778"/>
        <end position="799"/>
    </location>
</feature>
<feature type="region of interest" description="Disordered" evidence="1">
    <location>
        <begin position="132"/>
        <end position="219"/>
    </location>
</feature>
<name>A0A6A6ZVM4_9PLEO</name>
<dbReference type="OrthoDB" id="3800703at2759"/>
<reference evidence="2" key="1">
    <citation type="journal article" date="2020" name="Stud. Mycol.">
        <title>101 Dothideomycetes genomes: a test case for predicting lifestyles and emergence of pathogens.</title>
        <authorList>
            <person name="Haridas S."/>
            <person name="Albert R."/>
            <person name="Binder M."/>
            <person name="Bloem J."/>
            <person name="Labutti K."/>
            <person name="Salamov A."/>
            <person name="Andreopoulos B."/>
            <person name="Baker S."/>
            <person name="Barry K."/>
            <person name="Bills G."/>
            <person name="Bluhm B."/>
            <person name="Cannon C."/>
            <person name="Castanera R."/>
            <person name="Culley D."/>
            <person name="Daum C."/>
            <person name="Ezra D."/>
            <person name="Gonzalez J."/>
            <person name="Henrissat B."/>
            <person name="Kuo A."/>
            <person name="Liang C."/>
            <person name="Lipzen A."/>
            <person name="Lutzoni F."/>
            <person name="Magnuson J."/>
            <person name="Mondo S."/>
            <person name="Nolan M."/>
            <person name="Ohm R."/>
            <person name="Pangilinan J."/>
            <person name="Park H.-J."/>
            <person name="Ramirez L."/>
            <person name="Alfaro M."/>
            <person name="Sun H."/>
            <person name="Tritt A."/>
            <person name="Yoshinaga Y."/>
            <person name="Zwiers L.-H."/>
            <person name="Turgeon B."/>
            <person name="Goodwin S."/>
            <person name="Spatafora J."/>
            <person name="Crous P."/>
            <person name="Grigoriev I."/>
        </authorList>
    </citation>
    <scope>NUCLEOTIDE SEQUENCE</scope>
    <source>
        <strain evidence="2">CBS 113818</strain>
    </source>
</reference>
<evidence type="ECO:0000256" key="1">
    <source>
        <dbReference type="SAM" id="MobiDB-lite"/>
    </source>
</evidence>
<feature type="region of interest" description="Disordered" evidence="1">
    <location>
        <begin position="417"/>
        <end position="461"/>
    </location>
</feature>
<gene>
    <name evidence="2" type="ORF">CC86DRAFT_420965</name>
</gene>
<feature type="region of interest" description="Disordered" evidence="1">
    <location>
        <begin position="755"/>
        <end position="832"/>
    </location>
</feature>
<dbReference type="AlphaFoldDB" id="A0A6A6ZVM4"/>
<feature type="compositionally biased region" description="Acidic residues" evidence="1">
    <location>
        <begin position="439"/>
        <end position="449"/>
    </location>
</feature>
<evidence type="ECO:0000313" key="3">
    <source>
        <dbReference type="Proteomes" id="UP000799424"/>
    </source>
</evidence>
<feature type="compositionally biased region" description="Polar residues" evidence="1">
    <location>
        <begin position="804"/>
        <end position="818"/>
    </location>
</feature>
<accession>A0A6A6ZVM4</accession>
<keyword evidence="3" id="KW-1185">Reference proteome</keyword>
<sequence length="1004" mass="113341">MSGSQAQPQAPAASTLSTKRGIVNKWLDSESYLRYLTKDKDERHQREIAITIGELLDLLHTNGPRSWLSEDLVNMSLVLLTELRKRSNCYVLPTFDAHQLCQMGLGELEPDTNDLLRETLQNNGKRWIIVPCNDGMMQGNHDPDKQKQKTTSKKENAKPTRGTKTRSTTRDSTQAEKFNDTSSIDPDTPMPDATERPEVHKPDLTTPNPVVDDQHKRKDGSSFGYGIHWGLLVIDKEKEVARWLDGLVGLRTKEKNGKRVTSISHMFAAGTAAGKVLCGYDKILGRERGKFTAGTLKQIPHQRSDNTFRTGDAGACGPHMFACLKHIYANPRALEDLYDHFKNKRAAGDFRRGGGSAFHSKNIRQEIQDMIHRERERNKTEKDMSLALNPQIMQILGLDFTRQQLIDALARFNRMTGNETRDSDDDLDGNGGGYGGGDDRDDESNDNPDDQGMFGDPPIPMRDILEKINHNKAHYQGLTKEERFRAAWAEVFSVQHVLLSKQDANKAELEKQRLEQRTKDGLAPPERTVYPFIQFPKQIARLPRDFADDEEVDGEQLKEWQAVNSLSMAKFGLGKKSTDLSVRAALQSLSGVSFINERPDRLLNIWLNDPEVFSAEDREAIKELKSDGIVTRRMDERYDVLGMENTGRTLNFLTMPFEEIKQLLTKRIKKHPSLNNGRRHNRLTFRAILLVRYGGSFSQEHKNALESGWILDSNVFTVGEDYKLLPETNSLILLNGLQGDGIRARMQAAYEGVGSFEDADSSSDDDSDNKPGQGGGKDQNEPDKGADDNGAKGDAEKPSPKLQGGTTDSAASKQPTGDSTKRKCSNDTTDAATPAQKKVKLVKLSPPDFHKVTKLQLHAWLRYVPQEIKDKLLEGNEEIKELKSEYTARIWCQRMFSDTFQNVQSEEPLSEESMQFLRPWKLALPSTGDYKSKTSADLKHFLNKALMKDIKSEHTEMKYGKTVTVTKPIELPDLRNDREKWPGYYLRKLVEKEEREEKAVKAVA</sequence>